<dbReference type="Proteomes" id="UP000634667">
    <property type="component" value="Unassembled WGS sequence"/>
</dbReference>
<keyword evidence="2" id="KW-1185">Reference proteome</keyword>
<gene>
    <name evidence="1" type="ORF">GCM10008111_01790</name>
</gene>
<organism evidence="1 2">
    <name type="scientific">Alishewanella tabrizica</name>
    <dbReference type="NCBI Taxonomy" id="671278"/>
    <lineage>
        <taxon>Bacteria</taxon>
        <taxon>Pseudomonadati</taxon>
        <taxon>Pseudomonadota</taxon>
        <taxon>Gammaproteobacteria</taxon>
        <taxon>Alteromonadales</taxon>
        <taxon>Alteromonadaceae</taxon>
        <taxon>Alishewanella</taxon>
    </lineage>
</organism>
<accession>A0ABQ2WCK4</accession>
<dbReference type="EMBL" id="BMYR01000001">
    <property type="protein sequence ID" value="GGW49685.1"/>
    <property type="molecule type" value="Genomic_DNA"/>
</dbReference>
<protein>
    <submittedName>
        <fullName evidence="1">Uncharacterized protein</fullName>
    </submittedName>
</protein>
<name>A0ABQ2WCK4_9ALTE</name>
<evidence type="ECO:0000313" key="2">
    <source>
        <dbReference type="Proteomes" id="UP000634667"/>
    </source>
</evidence>
<sequence>MRLLTILAFVLRVMNRTVVKGALTMSKRKLLLAVLLLTLAGSATAYFVSLDAPQDFPISI</sequence>
<comment type="caution">
    <text evidence="1">The sequence shown here is derived from an EMBL/GenBank/DDBJ whole genome shotgun (WGS) entry which is preliminary data.</text>
</comment>
<evidence type="ECO:0000313" key="1">
    <source>
        <dbReference type="EMBL" id="GGW49685.1"/>
    </source>
</evidence>
<proteinExistence type="predicted"/>
<reference evidence="2" key="1">
    <citation type="journal article" date="2019" name="Int. J. Syst. Evol. Microbiol.">
        <title>The Global Catalogue of Microorganisms (GCM) 10K type strain sequencing project: providing services to taxonomists for standard genome sequencing and annotation.</title>
        <authorList>
            <consortium name="The Broad Institute Genomics Platform"/>
            <consortium name="The Broad Institute Genome Sequencing Center for Infectious Disease"/>
            <person name="Wu L."/>
            <person name="Ma J."/>
        </authorList>
    </citation>
    <scope>NUCLEOTIDE SEQUENCE [LARGE SCALE GENOMIC DNA]</scope>
    <source>
        <strain evidence="2">KCTC 23723</strain>
    </source>
</reference>